<keyword evidence="3" id="KW-1185">Reference proteome</keyword>
<dbReference type="EMBL" id="AP018227">
    <property type="protein sequence ID" value="BAY84310.1"/>
    <property type="molecule type" value="Genomic_DNA"/>
</dbReference>
<feature type="domain" description="vWA-MoxR associated protein N-terminal HTH" evidence="1">
    <location>
        <begin position="3"/>
        <end position="87"/>
    </location>
</feature>
<evidence type="ECO:0000259" key="1">
    <source>
        <dbReference type="Pfam" id="PF26355"/>
    </source>
</evidence>
<dbReference type="OrthoDB" id="5522963at2"/>
<reference evidence="2 3" key="1">
    <citation type="submission" date="2017-06" db="EMBL/GenBank/DDBJ databases">
        <title>Genome sequencing of cyanobaciteial culture collection at National Institute for Environmental Studies (NIES).</title>
        <authorList>
            <person name="Hirose Y."/>
            <person name="Shimura Y."/>
            <person name="Fujisawa T."/>
            <person name="Nakamura Y."/>
            <person name="Kawachi M."/>
        </authorList>
    </citation>
    <scope>NUCLEOTIDE SEQUENCE [LARGE SCALE GENOMIC DNA]</scope>
    <source>
        <strain evidence="2 3">NIES-267</strain>
    </source>
</reference>
<organism evidence="2 3">
    <name type="scientific">Calothrix parasitica NIES-267</name>
    <dbReference type="NCBI Taxonomy" id="1973488"/>
    <lineage>
        <taxon>Bacteria</taxon>
        <taxon>Bacillati</taxon>
        <taxon>Cyanobacteriota</taxon>
        <taxon>Cyanophyceae</taxon>
        <taxon>Nostocales</taxon>
        <taxon>Calotrichaceae</taxon>
        <taxon>Calothrix</taxon>
    </lineage>
</organism>
<dbReference type="AlphaFoldDB" id="A0A1Z4LST9"/>
<dbReference type="Gene3D" id="3.40.50.300">
    <property type="entry name" value="P-loop containing nucleotide triphosphate hydrolases"/>
    <property type="match status" value="1"/>
</dbReference>
<dbReference type="Pfam" id="PF14516">
    <property type="entry name" value="AAA_35"/>
    <property type="match status" value="1"/>
</dbReference>
<evidence type="ECO:0000313" key="2">
    <source>
        <dbReference type="EMBL" id="BAY84310.1"/>
    </source>
</evidence>
<dbReference type="InterPro" id="IPR027417">
    <property type="entry name" value="P-loop_NTPase"/>
</dbReference>
<dbReference type="Pfam" id="PF26355">
    <property type="entry name" value="HTH_VMAP-M9"/>
    <property type="match status" value="1"/>
</dbReference>
<gene>
    <name evidence="2" type="ORF">NIES267_38060</name>
</gene>
<proteinExistence type="predicted"/>
<accession>A0A1Z4LST9</accession>
<protein>
    <recommendedName>
        <fullName evidence="1">vWA-MoxR associated protein N-terminal HTH domain-containing protein</fullName>
    </recommendedName>
</protein>
<dbReference type="PANTHER" id="PTHR34301:SF8">
    <property type="entry name" value="ATPASE DOMAIN-CONTAINING PROTEIN"/>
    <property type="match status" value="1"/>
</dbReference>
<dbReference type="Proteomes" id="UP000218418">
    <property type="component" value="Chromosome"/>
</dbReference>
<dbReference type="SUPFAM" id="SSF52540">
    <property type="entry name" value="P-loop containing nucleoside triphosphate hydrolases"/>
    <property type="match status" value="1"/>
</dbReference>
<name>A0A1Z4LST9_9CYAN</name>
<dbReference type="PANTHER" id="PTHR34301">
    <property type="entry name" value="DNA-BINDING PROTEIN-RELATED"/>
    <property type="match status" value="1"/>
</dbReference>
<sequence>MDNTDEILEYIENVIYIKTGEHFNDTQKIILQESWNKTKKTYEQIATELGYSGNYIKQGVGPKLWRLLSKAFGEKVTKTNLHSVVNRWIKNQTSQEASNRQQSTQIFSEEEADSQTLDVEAAEYSCKCIYEEKKPLAGADLEFPQDSVALDSALYIVRGNHEERCYQTILNPGAFIRIKAPRQMGKTSLMNRVLAYAANENCKTALLHFQQADNSILTDFNRLLRWICVNLARQLKLESDINDYWDEELGSKMSCNLYIQACILQQIDSPLVLALEEVNEIIEHPQIAKEFFSLLRFWHERTKADANWKKLRLIMVHSTEIYIPLDINQSPLNVGLRIELEPLNREQVQELMLRHQLNLSSDDLNQLMNLVAGHPYLIRLAFYYLKCQELTFEELLETAATDAGIYRDVLQRNLRLLHKDTELVSAFKKVLDSDKPIDLEQIQGFKLHSMGLINYHGNQVSVSCDLYRKYFSNYLN</sequence>
<evidence type="ECO:0000313" key="3">
    <source>
        <dbReference type="Proteomes" id="UP000218418"/>
    </source>
</evidence>
<dbReference type="InterPro" id="IPR058651">
    <property type="entry name" value="HTH_VMAP-M9"/>
</dbReference>